<protein>
    <submittedName>
        <fullName evidence="1">Uncharacterized protein</fullName>
    </submittedName>
</protein>
<dbReference type="KEGG" id="fuv:JR347_15150"/>
<sequence length="645" mass="73098">MIYKKLILILLSFVLIAPLYSQPNRNKKYGYDATFWKVGQAKYEWGEKIKNKERSQGISKADQWFYKDSQPLPGFVELKDGTVLTGSFKKRHHWNKASEYSNVEGASEYDVPWIKEEGGEWRNFQLSDVEKYGIYYTMDDLNAGPFDIGELTLKNGLTVKGRVFTLYWKSPYAGLKYYGKILIEGDDLNVVSYQSDEIDEAVIGEEKWLNIDDWLVSPKNYRTAFTESAQSNGYLPMKPGNVSMRNGAIIKGSIAIEDQKKPSKAFFISEDDSYIHSLSYKNTGMIKFEDGSTYVPNSIYLVDIDFAMNKWSKSEDLQPGKIVFENGDELVGNISFDRDANVVKSYRFIDAVFFLPSDGSIGYLFDEEGGVDYFEHNLNGVVTKYVPVNGKFVDYKDFVQELSSNSSNEPTKNLQPGYVVMADGTKKEGKIAATKYKMSFIGNGNDLEQFKAYQMKINYYVQKIDGKERKFVPMPRRAKAFGSNYQYVEILEHDKKFSYYENPFPTNVRKGISNLGGAVINSAVSSATDDLSEEAARQAAKNEYDNSQDIAATAKAANQSYYATQQALEGVGASDEGGIFFEEYVLIDNSNGQKYVIFKKNDKQELEALLSSCASYQQMTESEKKKTARFEDIERAVSILNNCKN</sequence>
<dbReference type="Proteomes" id="UP000662783">
    <property type="component" value="Chromosome"/>
</dbReference>
<evidence type="ECO:0000313" key="2">
    <source>
        <dbReference type="Proteomes" id="UP000662783"/>
    </source>
</evidence>
<dbReference type="EMBL" id="CP070608">
    <property type="protein sequence ID" value="QSE96917.1"/>
    <property type="molecule type" value="Genomic_DNA"/>
</dbReference>
<accession>A0A974WGX9</accession>
<proteinExistence type="predicted"/>
<reference evidence="1" key="1">
    <citation type="submission" date="2021-02" db="EMBL/GenBank/DDBJ databases">
        <title>Fulvivirga sp. S481 isolated from sea water.</title>
        <authorList>
            <person name="Bae S.S."/>
            <person name="Baek K."/>
        </authorList>
    </citation>
    <scope>NUCLEOTIDE SEQUENCE</scope>
    <source>
        <strain evidence="1">S481</strain>
    </source>
</reference>
<evidence type="ECO:0000313" key="1">
    <source>
        <dbReference type="EMBL" id="QSE96917.1"/>
    </source>
</evidence>
<name>A0A974WGX9_9BACT</name>
<dbReference type="AlphaFoldDB" id="A0A974WGX9"/>
<gene>
    <name evidence="1" type="ORF">JR347_15150</name>
</gene>
<dbReference type="RefSeq" id="WP_205721431.1">
    <property type="nucleotide sequence ID" value="NZ_CP070608.1"/>
</dbReference>
<organism evidence="1 2">
    <name type="scientific">Fulvivirga lutea</name>
    <dbReference type="NCBI Taxonomy" id="2810512"/>
    <lineage>
        <taxon>Bacteria</taxon>
        <taxon>Pseudomonadati</taxon>
        <taxon>Bacteroidota</taxon>
        <taxon>Cytophagia</taxon>
        <taxon>Cytophagales</taxon>
        <taxon>Fulvivirgaceae</taxon>
        <taxon>Fulvivirga</taxon>
    </lineage>
</organism>
<keyword evidence="2" id="KW-1185">Reference proteome</keyword>